<dbReference type="GO" id="GO:0006313">
    <property type="term" value="P:DNA transposition"/>
    <property type="evidence" value="ECO:0007669"/>
    <property type="project" value="InterPro"/>
</dbReference>
<dbReference type="GO" id="GO:0004803">
    <property type="term" value="F:transposase activity"/>
    <property type="evidence" value="ECO:0007669"/>
    <property type="project" value="InterPro"/>
</dbReference>
<dbReference type="CDD" id="cd03024">
    <property type="entry name" value="DsbA_FrnE"/>
    <property type="match status" value="1"/>
</dbReference>
<dbReference type="Gene3D" id="3.40.30.10">
    <property type="entry name" value="Glutaredoxin"/>
    <property type="match status" value="1"/>
</dbReference>
<dbReference type="PANTHER" id="PTHR33055">
    <property type="entry name" value="TRANSPOSASE FOR INSERTION SEQUENCE ELEMENT IS1111A"/>
    <property type="match status" value="1"/>
</dbReference>
<proteinExistence type="predicted"/>
<accession>A7MYI3</accession>
<dbReference type="GO" id="GO:0016491">
    <property type="term" value="F:oxidoreductase activity"/>
    <property type="evidence" value="ECO:0007669"/>
    <property type="project" value="InterPro"/>
</dbReference>
<gene>
    <name evidence="3" type="ordered locus">VIBHAR_02591</name>
</gene>
<dbReference type="InterPro" id="IPR047650">
    <property type="entry name" value="Transpos_IS110"/>
</dbReference>
<reference evidence="3 4" key="1">
    <citation type="submission" date="2007-08" db="EMBL/GenBank/DDBJ databases">
        <authorList>
            <consortium name="The Vibrio harveyi Genome Sequencing Project"/>
            <person name="Bassler B."/>
            <person name="Clifton S.W."/>
            <person name="Fulton L."/>
            <person name="Delehaunty K."/>
            <person name="Fronick C."/>
            <person name="Harrison M."/>
            <person name="Markivic C."/>
            <person name="Fulton R."/>
            <person name="Tin-Wollam A.-M."/>
            <person name="Shah N."/>
            <person name="Pepin K."/>
            <person name="Nash W."/>
            <person name="Thiruvilangam P."/>
            <person name="Bhonagiri V."/>
            <person name="Waters C."/>
            <person name="Tu K.C."/>
            <person name="Irgon J."/>
            <person name="Wilson R.K."/>
        </authorList>
    </citation>
    <scope>NUCLEOTIDE SEQUENCE [LARGE SCALE GENOMIC DNA]</scope>
    <source>
        <strain evidence="4">ATCC BAA-1116 / BB120</strain>
    </source>
</reference>
<evidence type="ECO:0000259" key="1">
    <source>
        <dbReference type="Pfam" id="PF01323"/>
    </source>
</evidence>
<dbReference type="EMBL" id="CP000789">
    <property type="protein sequence ID" value="ABU71552.1"/>
    <property type="molecule type" value="Genomic_DNA"/>
</dbReference>
<name>A7MYI3_VIBC1</name>
<feature type="domain" description="Transposase IS110-like N-terminal" evidence="2">
    <location>
        <begin position="25"/>
        <end position="165"/>
    </location>
</feature>
<organism evidence="3 4">
    <name type="scientific">Vibrio campbellii (strain ATCC BAA-1116)</name>
    <dbReference type="NCBI Taxonomy" id="2902295"/>
    <lineage>
        <taxon>Bacteria</taxon>
        <taxon>Pseudomonadati</taxon>
        <taxon>Pseudomonadota</taxon>
        <taxon>Gammaproteobacteria</taxon>
        <taxon>Vibrionales</taxon>
        <taxon>Vibrionaceae</taxon>
        <taxon>Vibrio</taxon>
    </lineage>
</organism>
<sequence>MVISHAWSVQVPKQKEKTMTQHKIIGIDLAKNIFFLVEINHKGKNLSRKKLQRSRLLNYVANQSPCIIAMEACSGAHYWAREFEKFGHEVLLYPPQHVKNQRRKQKNDYNDAEAIAELALYQRAHPVPHKSIEQQDIQSLIRMRRLCVTERTRLINQVRGLIAEYGIIIPKGKASFRQAIPEILEEVENQLSPILRELLSRKYGSSVEESTNARIRIASIGAEHGFKFNYFDDMKMVNTFDAHLLLDYAKSLGKQTELKMRLFTAFFSEQKDVSDREILKQELIFVGLDPEEGMRWLNDAEQRSAIRNAEKQWQQMGVSSVPTVVFNRESGVSGAHPAEGYKQILSELMAKADAE</sequence>
<dbReference type="InterPro" id="IPR001853">
    <property type="entry name" value="DSBA-like_thioredoxin_dom"/>
</dbReference>
<evidence type="ECO:0000313" key="3">
    <source>
        <dbReference type="EMBL" id="ABU71552.1"/>
    </source>
</evidence>
<evidence type="ECO:0000259" key="2">
    <source>
        <dbReference type="Pfam" id="PF01548"/>
    </source>
</evidence>
<dbReference type="Proteomes" id="UP000008152">
    <property type="component" value="Chromosome I"/>
</dbReference>
<protein>
    <submittedName>
        <fullName evidence="3">Uncharacterized protein</fullName>
    </submittedName>
</protein>
<dbReference type="PATRIC" id="fig|338187.36.peg.2525"/>
<dbReference type="NCBIfam" id="NF033542">
    <property type="entry name" value="transpos_IS110"/>
    <property type="match status" value="1"/>
</dbReference>
<dbReference type="SUPFAM" id="SSF52833">
    <property type="entry name" value="Thioredoxin-like"/>
    <property type="match status" value="1"/>
</dbReference>
<dbReference type="Pfam" id="PF01323">
    <property type="entry name" value="DSBA"/>
    <property type="match status" value="1"/>
</dbReference>
<dbReference type="KEGG" id="vha:VIBHAR_02591"/>
<dbReference type="PANTHER" id="PTHR33055:SF3">
    <property type="entry name" value="PUTATIVE TRANSPOSASE FOR IS117-RELATED"/>
    <property type="match status" value="1"/>
</dbReference>
<dbReference type="InterPro" id="IPR002525">
    <property type="entry name" value="Transp_IS110-like_N"/>
</dbReference>
<feature type="domain" description="DSBA-like thioredoxin" evidence="1">
    <location>
        <begin position="216"/>
        <end position="344"/>
    </location>
</feature>
<dbReference type="AlphaFoldDB" id="A7MYI3"/>
<dbReference type="InterPro" id="IPR036249">
    <property type="entry name" value="Thioredoxin-like_sf"/>
</dbReference>
<dbReference type="GO" id="GO:0003677">
    <property type="term" value="F:DNA binding"/>
    <property type="evidence" value="ECO:0007669"/>
    <property type="project" value="InterPro"/>
</dbReference>
<dbReference type="Pfam" id="PF01548">
    <property type="entry name" value="DEDD_Tnp_IS110"/>
    <property type="match status" value="1"/>
</dbReference>
<evidence type="ECO:0000313" key="4">
    <source>
        <dbReference type="Proteomes" id="UP000008152"/>
    </source>
</evidence>